<dbReference type="InterPro" id="IPR020846">
    <property type="entry name" value="MFS_dom"/>
</dbReference>
<dbReference type="PANTHER" id="PTHR11360:SF280">
    <property type="entry name" value="MONOCARBOXYLATE TRANSPORTER, PUTATIVE (AFU_ORTHOLOGUE AFUA_1G05170)-RELATED"/>
    <property type="match status" value="1"/>
</dbReference>
<dbReference type="SUPFAM" id="SSF103473">
    <property type="entry name" value="MFS general substrate transporter"/>
    <property type="match status" value="1"/>
</dbReference>
<evidence type="ECO:0000313" key="5">
    <source>
        <dbReference type="RefSeq" id="XP_001394732.3"/>
    </source>
</evidence>
<dbReference type="InterPro" id="IPR050327">
    <property type="entry name" value="Proton-linked_MCT"/>
</dbReference>
<feature type="transmembrane region" description="Helical" evidence="3">
    <location>
        <begin position="304"/>
        <end position="321"/>
    </location>
</feature>
<dbReference type="VEuPathDB" id="FungiDB:An11g07630"/>
<feature type="transmembrane region" description="Helical" evidence="3">
    <location>
        <begin position="196"/>
        <end position="220"/>
    </location>
</feature>
<dbReference type="Gene3D" id="1.20.1250.20">
    <property type="entry name" value="MFS general substrate transporter like domains"/>
    <property type="match status" value="2"/>
</dbReference>
<evidence type="ECO:0000256" key="1">
    <source>
        <dbReference type="ARBA" id="ARBA00004141"/>
    </source>
</evidence>
<feature type="transmembrane region" description="Helical" evidence="3">
    <location>
        <begin position="232"/>
        <end position="251"/>
    </location>
</feature>
<dbReference type="KEGG" id="ang:An11g07630"/>
<keyword evidence="3" id="KW-0472">Membrane</keyword>
<evidence type="ECO:0000259" key="4">
    <source>
        <dbReference type="PROSITE" id="PS50850"/>
    </source>
</evidence>
<keyword evidence="3" id="KW-0812">Transmembrane</keyword>
<feature type="transmembrane region" description="Helical" evidence="3">
    <location>
        <begin position="341"/>
        <end position="363"/>
    </location>
</feature>
<dbReference type="RefSeq" id="XP_001394732.3">
    <property type="nucleotide sequence ID" value="XM_001394695.3"/>
</dbReference>
<dbReference type="GeneID" id="4984982"/>
<feature type="transmembrane region" description="Helical" evidence="3">
    <location>
        <begin position="145"/>
        <end position="164"/>
    </location>
</feature>
<comment type="subcellular location">
    <subcellularLocation>
        <location evidence="1">Membrane</location>
        <topology evidence="1">Multi-pass membrane protein</topology>
    </subcellularLocation>
</comment>
<proteinExistence type="inferred from homology"/>
<feature type="transmembrane region" description="Helical" evidence="3">
    <location>
        <begin position="104"/>
        <end position="125"/>
    </location>
</feature>
<feature type="transmembrane region" description="Helical" evidence="3">
    <location>
        <begin position="396"/>
        <end position="421"/>
    </location>
</feature>
<organism evidence="5">
    <name type="scientific">Aspergillus niger</name>
    <dbReference type="NCBI Taxonomy" id="5061"/>
    <lineage>
        <taxon>Eukaryota</taxon>
        <taxon>Fungi</taxon>
        <taxon>Dikarya</taxon>
        <taxon>Ascomycota</taxon>
        <taxon>Pezizomycotina</taxon>
        <taxon>Eurotiomycetes</taxon>
        <taxon>Eurotiomycetidae</taxon>
        <taxon>Eurotiales</taxon>
        <taxon>Aspergillaceae</taxon>
        <taxon>Aspergillus</taxon>
        <taxon>Aspergillus subgen. Circumdati</taxon>
    </lineage>
</organism>
<dbReference type="InterPro" id="IPR011701">
    <property type="entry name" value="MFS"/>
</dbReference>
<evidence type="ECO:0000256" key="2">
    <source>
        <dbReference type="ARBA" id="ARBA00006727"/>
    </source>
</evidence>
<dbReference type="GO" id="GO:0016020">
    <property type="term" value="C:membrane"/>
    <property type="evidence" value="ECO:0007669"/>
    <property type="project" value="UniProtKB-SubCell"/>
</dbReference>
<reference evidence="5" key="1">
    <citation type="submission" date="2025-02" db="EMBL/GenBank/DDBJ databases">
        <authorList>
            <consortium name="NCBI Genome Project"/>
        </authorList>
    </citation>
    <scope>NUCLEOTIDE SEQUENCE</scope>
</reference>
<gene>
    <name evidence="5" type="ORF">An11g07630</name>
</gene>
<comment type="similarity">
    <text evidence="2">Belongs to the major facilitator superfamily. Monocarboxylate porter (TC 2.A.1.13) family.</text>
</comment>
<dbReference type="PANTHER" id="PTHR11360">
    <property type="entry name" value="MONOCARBOXYLATE TRANSPORTER"/>
    <property type="match status" value="1"/>
</dbReference>
<feature type="transmembrane region" description="Helical" evidence="3">
    <location>
        <begin position="171"/>
        <end position="190"/>
    </location>
</feature>
<feature type="transmembrane region" description="Helical" evidence="3">
    <location>
        <begin position="370"/>
        <end position="390"/>
    </location>
</feature>
<dbReference type="Pfam" id="PF07690">
    <property type="entry name" value="MFS_1"/>
    <property type="match status" value="1"/>
</dbReference>
<reference evidence="5" key="2">
    <citation type="submission" date="2025-08" db="UniProtKB">
        <authorList>
            <consortium name="RefSeq"/>
        </authorList>
    </citation>
    <scope>IDENTIFICATION</scope>
</reference>
<dbReference type="PROSITE" id="PS50850">
    <property type="entry name" value="MFS"/>
    <property type="match status" value="1"/>
</dbReference>
<accession>A0AAJ6QEV6</accession>
<dbReference type="CDD" id="cd17352">
    <property type="entry name" value="MFS_MCT_SLC16"/>
    <property type="match status" value="1"/>
</dbReference>
<name>A0AAJ6QEV6_ASPNG</name>
<dbReference type="AlphaFoldDB" id="A0AAJ6QEV6"/>
<sequence length="503" mass="54469">MVAAPKGAWMFWSRAPTGRALPAEFLFQNSKRPPCECVVKKNSIVAADNYIYHSEQYRSPPYIGLERQQSTNTMEKPEPPKKAKSNIIEQSTAYTTPPNGGLRAWLQVAGSFFLFFNSWGTVNTYGAFQTYYEIGLLKAQSRSDISWIGAIQAFLLLLIGVIAGPLYDSGYFYILIITGSALIVVGFMALSVCTSYWQVLLAQAFCIGLGNGCLYIPSVAIIPQYFSSRRPIAIAIAASGSSLGGVLYPIIFRQLQPRIGFGWATRALGLIVLVTTVFSLCVMRVRQIPKHKRVLAESSAFKEIPYTLFCVAMFFGYIGLFNPIFYIEAYAIHKHAVGEPLAFYLVSILNAASVPGRIIPGLLAPRFGPLNILLASAIISGILALCWIAITDSGGLIAFAVLYGFFSGAFVALPAVALTALTPNLETLGTRLGMCSVLCGLGSLCGSPVAGAILDNTGSYLGVQLYSGLSIGATEIDSNRIILHYLLNMILKADTFAINEPIY</sequence>
<evidence type="ECO:0000256" key="3">
    <source>
        <dbReference type="SAM" id="Phobius"/>
    </source>
</evidence>
<feature type="transmembrane region" description="Helical" evidence="3">
    <location>
        <begin position="263"/>
        <end position="283"/>
    </location>
</feature>
<keyword evidence="3" id="KW-1133">Transmembrane helix</keyword>
<protein>
    <recommendedName>
        <fullName evidence="4">Major facilitator superfamily (MFS) profile domain-containing protein</fullName>
    </recommendedName>
</protein>
<dbReference type="InterPro" id="IPR036259">
    <property type="entry name" value="MFS_trans_sf"/>
</dbReference>
<feature type="domain" description="Major facilitator superfamily (MFS) profile" evidence="4">
    <location>
        <begin position="104"/>
        <end position="496"/>
    </location>
</feature>